<dbReference type="STRING" id="284590.Q6CQJ5"/>
<feature type="domain" description="RWD" evidence="2">
    <location>
        <begin position="9"/>
        <end position="168"/>
    </location>
</feature>
<dbReference type="SUPFAM" id="SSF54495">
    <property type="entry name" value="UBC-like"/>
    <property type="match status" value="1"/>
</dbReference>
<accession>Q6CQJ5</accession>
<dbReference type="HOGENOM" id="CLU_084528_0_0_1"/>
<dbReference type="PROSITE" id="PS50908">
    <property type="entry name" value="RWD"/>
    <property type="match status" value="1"/>
</dbReference>
<dbReference type="AlphaFoldDB" id="Q6CQJ5"/>
<gene>
    <name evidence="3" type="ORF">KLLA0_D16632g</name>
</gene>
<evidence type="ECO:0000313" key="4">
    <source>
        <dbReference type="Proteomes" id="UP000000598"/>
    </source>
</evidence>
<dbReference type="InParanoid" id="Q6CQJ5"/>
<dbReference type="Pfam" id="PF05773">
    <property type="entry name" value="RWD"/>
    <property type="match status" value="1"/>
</dbReference>
<dbReference type="Proteomes" id="UP000000598">
    <property type="component" value="Chromosome D"/>
</dbReference>
<dbReference type="Gene3D" id="3.10.110.10">
    <property type="entry name" value="Ubiquitin Conjugating Enzyme"/>
    <property type="match status" value="1"/>
</dbReference>
<dbReference type="KEGG" id="kla:KLLA0_D16632g"/>
<feature type="compositionally biased region" description="Acidic residues" evidence="1">
    <location>
        <begin position="91"/>
        <end position="108"/>
    </location>
</feature>
<keyword evidence="4" id="KW-1185">Reference proteome</keyword>
<sequence length="267" mass="31446">MDYKEEQTQELEILESIYPDEFTVLNSEYPEIELQIDIKLDPVPLDDSSYTVDSITNDHILHTIFTLPENYPDEAPLIKIMPEEVPKFDRDDEDVDDEDDEDKDEIEYDDHGNPIVSKFENIPDKIHFDEFIPQCIEKLNEQIQEDMLLGMQMCFALISNIKDYAEQWFQEKLSELEKEHDRLLLEREKEEQKKFRGTKVTRESYIEWRAKFRKELGLDERDAQRRLAAHQGRLSGRQIFEQGLAGDEDLDEENESLISEGVKAIAV</sequence>
<organism evidence="3 4">
    <name type="scientific">Kluyveromyces lactis (strain ATCC 8585 / CBS 2359 / DSM 70799 / NBRC 1267 / NRRL Y-1140 / WM37)</name>
    <name type="common">Yeast</name>
    <name type="synonym">Candida sphaerica</name>
    <dbReference type="NCBI Taxonomy" id="284590"/>
    <lineage>
        <taxon>Eukaryota</taxon>
        <taxon>Fungi</taxon>
        <taxon>Dikarya</taxon>
        <taxon>Ascomycota</taxon>
        <taxon>Saccharomycotina</taxon>
        <taxon>Saccharomycetes</taxon>
        <taxon>Saccharomycetales</taxon>
        <taxon>Saccharomycetaceae</taxon>
        <taxon>Kluyveromyces</taxon>
    </lineage>
</organism>
<dbReference type="InterPro" id="IPR040213">
    <property type="entry name" value="GIR2-like"/>
</dbReference>
<dbReference type="InterPro" id="IPR006575">
    <property type="entry name" value="RWD_dom"/>
</dbReference>
<dbReference type="SMART" id="SM00591">
    <property type="entry name" value="RWD"/>
    <property type="match status" value="1"/>
</dbReference>
<dbReference type="eggNOG" id="KOG4018">
    <property type="taxonomic scope" value="Eukaryota"/>
</dbReference>
<proteinExistence type="predicted"/>
<dbReference type="CDD" id="cd23824">
    <property type="entry name" value="RWD_ScGIR2-like"/>
    <property type="match status" value="1"/>
</dbReference>
<protein>
    <submittedName>
        <fullName evidence="3">KLLA0D16632p</fullName>
    </submittedName>
</protein>
<reference evidence="3 4" key="1">
    <citation type="journal article" date="2004" name="Nature">
        <title>Genome evolution in yeasts.</title>
        <authorList>
            <consortium name="Genolevures"/>
            <person name="Dujon B."/>
            <person name="Sherman D."/>
            <person name="Fischer G."/>
            <person name="Durrens P."/>
            <person name="Casaregola S."/>
            <person name="Lafontaine I."/>
            <person name="de Montigny J."/>
            <person name="Marck C."/>
            <person name="Neuveglise C."/>
            <person name="Talla E."/>
            <person name="Goffard N."/>
            <person name="Frangeul L."/>
            <person name="Aigle M."/>
            <person name="Anthouard V."/>
            <person name="Babour A."/>
            <person name="Barbe V."/>
            <person name="Barnay S."/>
            <person name="Blanchin S."/>
            <person name="Beckerich J.M."/>
            <person name="Beyne E."/>
            <person name="Bleykasten C."/>
            <person name="Boisrame A."/>
            <person name="Boyer J."/>
            <person name="Cattolico L."/>
            <person name="Confanioleri F."/>
            <person name="de Daruvar A."/>
            <person name="Despons L."/>
            <person name="Fabre E."/>
            <person name="Fairhead C."/>
            <person name="Ferry-Dumazet H."/>
            <person name="Groppi A."/>
            <person name="Hantraye F."/>
            <person name="Hennequin C."/>
            <person name="Jauniaux N."/>
            <person name="Joyet P."/>
            <person name="Kachouri R."/>
            <person name="Kerrest A."/>
            <person name="Koszul R."/>
            <person name="Lemaire M."/>
            <person name="Lesur I."/>
            <person name="Ma L."/>
            <person name="Muller H."/>
            <person name="Nicaud J.M."/>
            <person name="Nikolski M."/>
            <person name="Oztas S."/>
            <person name="Ozier-Kalogeropoulos O."/>
            <person name="Pellenz S."/>
            <person name="Potier S."/>
            <person name="Richard G.F."/>
            <person name="Straub M.L."/>
            <person name="Suleau A."/>
            <person name="Swennene D."/>
            <person name="Tekaia F."/>
            <person name="Wesolowski-Louvel M."/>
            <person name="Westhof E."/>
            <person name="Wirth B."/>
            <person name="Zeniou-Meyer M."/>
            <person name="Zivanovic I."/>
            <person name="Bolotin-Fukuhara M."/>
            <person name="Thierry A."/>
            <person name="Bouchier C."/>
            <person name="Caudron B."/>
            <person name="Scarpelli C."/>
            <person name="Gaillardin C."/>
            <person name="Weissenbach J."/>
            <person name="Wincker P."/>
            <person name="Souciet J.L."/>
        </authorList>
    </citation>
    <scope>NUCLEOTIDE SEQUENCE [LARGE SCALE GENOMIC DNA]</scope>
    <source>
        <strain evidence="4">ATCC 8585 / CBS 2359 / DSM 70799 / NBRC 1267 / NRRL Y-1140 / WM37</strain>
    </source>
</reference>
<dbReference type="PANTHER" id="PTHR12292">
    <property type="entry name" value="RWD DOMAIN-CONTAINING PROTEIN"/>
    <property type="match status" value="1"/>
</dbReference>
<dbReference type="PaxDb" id="284590-Q6CQJ5"/>
<feature type="region of interest" description="Disordered" evidence="1">
    <location>
        <begin position="84"/>
        <end position="112"/>
    </location>
</feature>
<dbReference type="InterPro" id="IPR016135">
    <property type="entry name" value="UBQ-conjugating_enzyme/RWD"/>
</dbReference>
<dbReference type="OMA" id="QWDEHKK"/>
<evidence type="ECO:0000313" key="3">
    <source>
        <dbReference type="EMBL" id="CAH00890.1"/>
    </source>
</evidence>
<evidence type="ECO:0000256" key="1">
    <source>
        <dbReference type="SAM" id="MobiDB-lite"/>
    </source>
</evidence>
<evidence type="ECO:0000259" key="2">
    <source>
        <dbReference type="PROSITE" id="PS50908"/>
    </source>
</evidence>
<dbReference type="EMBL" id="CR382124">
    <property type="protein sequence ID" value="CAH00890.1"/>
    <property type="molecule type" value="Genomic_DNA"/>
</dbReference>
<dbReference type="FunCoup" id="Q6CQJ5">
    <property type="interactions" value="815"/>
</dbReference>
<name>Q6CQJ5_KLULA</name>